<gene>
    <name evidence="9" type="ORF">EDC18_10257</name>
</gene>
<proteinExistence type="inferred from homology"/>
<reference evidence="9 10" key="1">
    <citation type="submission" date="2019-03" db="EMBL/GenBank/DDBJ databases">
        <title>Genomic Encyclopedia of Type Strains, Phase IV (KMG-IV): sequencing the most valuable type-strain genomes for metagenomic binning, comparative biology and taxonomic classification.</title>
        <authorList>
            <person name="Goeker M."/>
        </authorList>
    </citation>
    <scope>NUCLEOTIDE SEQUENCE [LARGE SCALE GENOMIC DNA]</scope>
    <source>
        <strain evidence="9 10">DSM 24629</strain>
    </source>
</reference>
<dbReference type="InterPro" id="IPR003838">
    <property type="entry name" value="ABC3_permease_C"/>
</dbReference>
<evidence type="ECO:0000256" key="2">
    <source>
        <dbReference type="ARBA" id="ARBA00022475"/>
    </source>
</evidence>
<evidence type="ECO:0000259" key="8">
    <source>
        <dbReference type="Pfam" id="PF02687"/>
    </source>
</evidence>
<comment type="subcellular location">
    <subcellularLocation>
        <location evidence="1">Cell membrane</location>
        <topology evidence="1">Multi-pass membrane protein</topology>
    </subcellularLocation>
</comment>
<dbReference type="InterPro" id="IPR050250">
    <property type="entry name" value="Macrolide_Exporter_MacB"/>
</dbReference>
<evidence type="ECO:0000313" key="10">
    <source>
        <dbReference type="Proteomes" id="UP000294902"/>
    </source>
</evidence>
<organism evidence="9 10">
    <name type="scientific">Natranaerovirga pectinivora</name>
    <dbReference type="NCBI Taxonomy" id="682400"/>
    <lineage>
        <taxon>Bacteria</taxon>
        <taxon>Bacillati</taxon>
        <taxon>Bacillota</taxon>
        <taxon>Clostridia</taxon>
        <taxon>Lachnospirales</taxon>
        <taxon>Natranaerovirgaceae</taxon>
        <taxon>Natranaerovirga</taxon>
    </lineage>
</organism>
<dbReference type="GO" id="GO:0005886">
    <property type="term" value="C:plasma membrane"/>
    <property type="evidence" value="ECO:0007669"/>
    <property type="project" value="UniProtKB-SubCell"/>
</dbReference>
<dbReference type="Pfam" id="PF02687">
    <property type="entry name" value="FtsX"/>
    <property type="match status" value="1"/>
</dbReference>
<evidence type="ECO:0000256" key="6">
    <source>
        <dbReference type="ARBA" id="ARBA00038076"/>
    </source>
</evidence>
<keyword evidence="4 7" id="KW-1133">Transmembrane helix</keyword>
<keyword evidence="3 7" id="KW-0812">Transmembrane</keyword>
<evidence type="ECO:0000256" key="4">
    <source>
        <dbReference type="ARBA" id="ARBA00022989"/>
    </source>
</evidence>
<keyword evidence="2" id="KW-1003">Cell membrane</keyword>
<dbReference type="PANTHER" id="PTHR30572:SF4">
    <property type="entry name" value="ABC TRANSPORTER PERMEASE YTRF"/>
    <property type="match status" value="1"/>
</dbReference>
<protein>
    <recommendedName>
        <fullName evidence="8">ABC3 transporter permease C-terminal domain-containing protein</fullName>
    </recommendedName>
</protein>
<accession>A0A4R3MM87</accession>
<feature type="transmembrane region" description="Helical" evidence="7">
    <location>
        <begin position="318"/>
        <end position="338"/>
    </location>
</feature>
<evidence type="ECO:0000313" key="9">
    <source>
        <dbReference type="EMBL" id="TCT16043.1"/>
    </source>
</evidence>
<dbReference type="EMBL" id="SMAL01000002">
    <property type="protein sequence ID" value="TCT16043.1"/>
    <property type="molecule type" value="Genomic_DNA"/>
</dbReference>
<feature type="transmembrane region" description="Helical" evidence="7">
    <location>
        <begin position="20"/>
        <end position="39"/>
    </location>
</feature>
<feature type="transmembrane region" description="Helical" evidence="7">
    <location>
        <begin position="266"/>
        <end position="286"/>
    </location>
</feature>
<name>A0A4R3MM87_9FIRM</name>
<dbReference type="RefSeq" id="WP_132250119.1">
    <property type="nucleotide sequence ID" value="NZ_SMAL01000002.1"/>
</dbReference>
<feature type="domain" description="ABC3 transporter permease C-terminal" evidence="8">
    <location>
        <begin position="269"/>
        <end position="371"/>
    </location>
</feature>
<sequence>MKKTLKPMTYLKNNKKRAMILIISFAIFITLIYGLRFFVNPMKYTLENIVLGKSNHMQGVFINRNDILSMDISLWDTDSTSTVLERITEVNRGVKEFGEQLALNEHIDYVIPFSSYHINIHTLISSASYYIPLVEKEQVNTICDYLNITLKEGAMPKEPGEIIVDERMAANWNLKIGDSINNDNTKISGIVKSDFYFAVGIHFDEGFIKRNLLFLNDGYLLNLQDYFYNLGYSASYFNNDDAIRILWDMEGGKQEVNKHFGDLDPVLRLVSLITTLIIAGTLFLVYQLHVQDRYEEWCLYRSLGFSQRDIYLLAAKEFIFCLVTAILLAIVLCFFLINVGGLFMDSRGIVYRFWMPEVFGQIIAALLFLAGILHIPVISGMQEIKTIDGLDDDF</sequence>
<comment type="caution">
    <text evidence="9">The sequence shown here is derived from an EMBL/GenBank/DDBJ whole genome shotgun (WGS) entry which is preliminary data.</text>
</comment>
<keyword evidence="5 7" id="KW-0472">Membrane</keyword>
<comment type="similarity">
    <text evidence="6">Belongs to the ABC-4 integral membrane protein family.</text>
</comment>
<evidence type="ECO:0000256" key="1">
    <source>
        <dbReference type="ARBA" id="ARBA00004651"/>
    </source>
</evidence>
<dbReference type="PANTHER" id="PTHR30572">
    <property type="entry name" value="MEMBRANE COMPONENT OF TRANSPORTER-RELATED"/>
    <property type="match status" value="1"/>
</dbReference>
<dbReference type="Proteomes" id="UP000294902">
    <property type="component" value="Unassembled WGS sequence"/>
</dbReference>
<evidence type="ECO:0000256" key="5">
    <source>
        <dbReference type="ARBA" id="ARBA00023136"/>
    </source>
</evidence>
<dbReference type="AlphaFoldDB" id="A0A4R3MM87"/>
<evidence type="ECO:0000256" key="7">
    <source>
        <dbReference type="SAM" id="Phobius"/>
    </source>
</evidence>
<dbReference type="OrthoDB" id="5137249at2"/>
<feature type="transmembrane region" description="Helical" evidence="7">
    <location>
        <begin position="358"/>
        <end position="378"/>
    </location>
</feature>
<evidence type="ECO:0000256" key="3">
    <source>
        <dbReference type="ARBA" id="ARBA00022692"/>
    </source>
</evidence>
<dbReference type="GO" id="GO:0022857">
    <property type="term" value="F:transmembrane transporter activity"/>
    <property type="evidence" value="ECO:0007669"/>
    <property type="project" value="TreeGrafter"/>
</dbReference>
<keyword evidence="10" id="KW-1185">Reference proteome</keyword>